<protein>
    <submittedName>
        <fullName evidence="2">Putative zinc finger protein At4g06634-like isoform X2</fullName>
    </submittedName>
</protein>
<name>A0A2P2MJ52_RHIMU</name>
<evidence type="ECO:0000313" key="2">
    <source>
        <dbReference type="EMBL" id="MBX30217.1"/>
    </source>
</evidence>
<evidence type="ECO:0000256" key="1">
    <source>
        <dbReference type="SAM" id="MobiDB-lite"/>
    </source>
</evidence>
<sequence>MKVFPQPSKLQRKRTSVVGLGSGSGAGGSFAFSLKPFNWLSVTHLKREHFPPVMTTSWGTHYLNHFSAGALDLMMGRLSNKL</sequence>
<proteinExistence type="predicted"/>
<reference evidence="2" key="1">
    <citation type="submission" date="2018-02" db="EMBL/GenBank/DDBJ databases">
        <title>Rhizophora mucronata_Transcriptome.</title>
        <authorList>
            <person name="Meera S.P."/>
            <person name="Sreeshan A."/>
            <person name="Augustine A."/>
        </authorList>
    </citation>
    <scope>NUCLEOTIDE SEQUENCE</scope>
    <source>
        <tissue evidence="2">Leaf</tissue>
    </source>
</reference>
<organism evidence="2">
    <name type="scientific">Rhizophora mucronata</name>
    <name type="common">Asiatic mangrove</name>
    <dbReference type="NCBI Taxonomy" id="61149"/>
    <lineage>
        <taxon>Eukaryota</taxon>
        <taxon>Viridiplantae</taxon>
        <taxon>Streptophyta</taxon>
        <taxon>Embryophyta</taxon>
        <taxon>Tracheophyta</taxon>
        <taxon>Spermatophyta</taxon>
        <taxon>Magnoliopsida</taxon>
        <taxon>eudicotyledons</taxon>
        <taxon>Gunneridae</taxon>
        <taxon>Pentapetalae</taxon>
        <taxon>rosids</taxon>
        <taxon>fabids</taxon>
        <taxon>Malpighiales</taxon>
        <taxon>Rhizophoraceae</taxon>
        <taxon>Rhizophora</taxon>
    </lineage>
</organism>
<accession>A0A2P2MJ52</accession>
<feature type="region of interest" description="Disordered" evidence="1">
    <location>
        <begin position="1"/>
        <end position="25"/>
    </location>
</feature>
<dbReference type="AlphaFoldDB" id="A0A2P2MJ52"/>
<dbReference type="EMBL" id="GGEC01049733">
    <property type="protein sequence ID" value="MBX30217.1"/>
    <property type="molecule type" value="Transcribed_RNA"/>
</dbReference>